<protein>
    <submittedName>
        <fullName evidence="2">Uncharacterized protein</fullName>
    </submittedName>
</protein>
<comment type="caution">
    <text evidence="2">The sequence shown here is derived from an EMBL/GenBank/DDBJ whole genome shotgun (WGS) entry which is preliminary data.</text>
</comment>
<name>A0A853DFB8_9MICO</name>
<reference evidence="2 3" key="1">
    <citation type="submission" date="2020-07" db="EMBL/GenBank/DDBJ databases">
        <title>Sequencing the genomes of 1000 actinobacteria strains.</title>
        <authorList>
            <person name="Klenk H.-P."/>
        </authorList>
    </citation>
    <scope>NUCLEOTIDE SEQUENCE [LARGE SCALE GENOMIC DNA]</scope>
    <source>
        <strain evidence="2 3">DSM 29531</strain>
    </source>
</reference>
<keyword evidence="1" id="KW-0472">Membrane</keyword>
<keyword evidence="1" id="KW-1133">Transmembrane helix</keyword>
<proteinExistence type="predicted"/>
<evidence type="ECO:0000256" key="1">
    <source>
        <dbReference type="SAM" id="Phobius"/>
    </source>
</evidence>
<dbReference type="Proteomes" id="UP000571817">
    <property type="component" value="Unassembled WGS sequence"/>
</dbReference>
<sequence>MAQLTHRLRVGVADLGDHTNHRKQVGFMIRRLAVLGALPAIVGLGIATGASPAQAAPTPSPAAYRATVLRAAAKMQPHAAGTSYETCSLVPPARVRVVQQFDLFNNRLTGGCVLHKGPSAIWYIGDSLGQSISSVLFDHETSGVAPLFAETPLGQQTWKGWIAFDAEGHNYSQNTPTTTFKVGSWAGLQTSRSGSKVTIDTRAVRYATSLDYNIPWANETGVIQYRAKGGTAWTSLKSFTTNSAGATSYSYTSTATWDYRAVYTEQSTIWGATSPTSQR</sequence>
<keyword evidence="3" id="KW-1185">Reference proteome</keyword>
<evidence type="ECO:0000313" key="2">
    <source>
        <dbReference type="EMBL" id="NYJ74669.1"/>
    </source>
</evidence>
<feature type="transmembrane region" description="Helical" evidence="1">
    <location>
        <begin position="32"/>
        <end position="50"/>
    </location>
</feature>
<accession>A0A853DFB8</accession>
<evidence type="ECO:0000313" key="3">
    <source>
        <dbReference type="Proteomes" id="UP000571817"/>
    </source>
</evidence>
<gene>
    <name evidence="2" type="ORF">HNR15_001632</name>
</gene>
<dbReference type="RefSeq" id="WP_179480721.1">
    <property type="nucleotide sequence ID" value="NZ_JACCFW010000001.1"/>
</dbReference>
<keyword evidence="1" id="KW-0812">Transmembrane</keyword>
<dbReference type="AlphaFoldDB" id="A0A853DFB8"/>
<dbReference type="EMBL" id="JACCFW010000001">
    <property type="protein sequence ID" value="NYJ74669.1"/>
    <property type="molecule type" value="Genomic_DNA"/>
</dbReference>
<organism evidence="2 3">
    <name type="scientific">Allobranchiibius huperziae</name>
    <dbReference type="NCBI Taxonomy" id="1874116"/>
    <lineage>
        <taxon>Bacteria</taxon>
        <taxon>Bacillati</taxon>
        <taxon>Actinomycetota</taxon>
        <taxon>Actinomycetes</taxon>
        <taxon>Micrococcales</taxon>
        <taxon>Dermacoccaceae</taxon>
        <taxon>Allobranchiibius</taxon>
    </lineage>
</organism>